<gene>
    <name evidence="8" type="primary">tadA</name>
    <name evidence="10" type="ORF">H8S23_06255</name>
</gene>
<dbReference type="Gene3D" id="3.40.140.10">
    <property type="entry name" value="Cytidine Deaminase, domain 2"/>
    <property type="match status" value="1"/>
</dbReference>
<dbReference type="Pfam" id="PF00383">
    <property type="entry name" value="dCMP_cyt_deam_1"/>
    <property type="match status" value="1"/>
</dbReference>
<evidence type="ECO:0000256" key="6">
    <source>
        <dbReference type="ARBA" id="ARBA00022833"/>
    </source>
</evidence>
<keyword evidence="6 8" id="KW-0862">Zinc</keyword>
<dbReference type="PROSITE" id="PS00903">
    <property type="entry name" value="CYT_DCMP_DEAMINASES_1"/>
    <property type="match status" value="1"/>
</dbReference>
<dbReference type="PANTHER" id="PTHR11079">
    <property type="entry name" value="CYTOSINE DEAMINASE FAMILY MEMBER"/>
    <property type="match status" value="1"/>
</dbReference>
<comment type="subunit">
    <text evidence="2 8">Homodimer.</text>
</comment>
<dbReference type="NCBIfam" id="NF008113">
    <property type="entry name" value="PRK10860.1"/>
    <property type="match status" value="1"/>
</dbReference>
<comment type="function">
    <text evidence="8">Catalyzes the deamination of adenosine to inosine at the wobble position 34 of tRNA(Arg2).</text>
</comment>
<evidence type="ECO:0000313" key="10">
    <source>
        <dbReference type="EMBL" id="MBC5581103.1"/>
    </source>
</evidence>
<dbReference type="EMBL" id="JACONZ010000002">
    <property type="protein sequence ID" value="MBC5581103.1"/>
    <property type="molecule type" value="Genomic_DNA"/>
</dbReference>
<dbReference type="RefSeq" id="WP_186887472.1">
    <property type="nucleotide sequence ID" value="NZ_JACONZ010000002.1"/>
</dbReference>
<feature type="domain" description="CMP/dCMP-type deaminase" evidence="9">
    <location>
        <begin position="4"/>
        <end position="114"/>
    </location>
</feature>
<dbReference type="AlphaFoldDB" id="A0A923I6A4"/>
<evidence type="ECO:0000256" key="2">
    <source>
        <dbReference type="ARBA" id="ARBA00011738"/>
    </source>
</evidence>
<evidence type="ECO:0000256" key="5">
    <source>
        <dbReference type="ARBA" id="ARBA00022801"/>
    </source>
</evidence>
<name>A0A923I6A4_9FIRM</name>
<evidence type="ECO:0000313" key="11">
    <source>
        <dbReference type="Proteomes" id="UP000659630"/>
    </source>
</evidence>
<dbReference type="SUPFAM" id="SSF53927">
    <property type="entry name" value="Cytidine deaminase-like"/>
    <property type="match status" value="1"/>
</dbReference>
<evidence type="ECO:0000259" key="9">
    <source>
        <dbReference type="PROSITE" id="PS51747"/>
    </source>
</evidence>
<dbReference type="InterPro" id="IPR016193">
    <property type="entry name" value="Cytidine_deaminase-like"/>
</dbReference>
<evidence type="ECO:0000256" key="1">
    <source>
        <dbReference type="ARBA" id="ARBA00010669"/>
    </source>
</evidence>
<keyword evidence="4 8" id="KW-0479">Metal-binding</keyword>
<dbReference type="HAMAP" id="MF_00972">
    <property type="entry name" value="tRNA_aden_deaminase"/>
    <property type="match status" value="1"/>
</dbReference>
<dbReference type="InterPro" id="IPR016192">
    <property type="entry name" value="APOBEC/CMP_deaminase_Zn-bd"/>
</dbReference>
<dbReference type="GO" id="GO:0008270">
    <property type="term" value="F:zinc ion binding"/>
    <property type="evidence" value="ECO:0007669"/>
    <property type="project" value="UniProtKB-UniRule"/>
</dbReference>
<dbReference type="PROSITE" id="PS51747">
    <property type="entry name" value="CYT_DCMP_DEAMINASES_2"/>
    <property type="match status" value="1"/>
</dbReference>
<proteinExistence type="inferred from homology"/>
<feature type="binding site" evidence="8">
    <location>
        <position position="85"/>
    </location>
    <ligand>
        <name>Zn(2+)</name>
        <dbReference type="ChEBI" id="CHEBI:29105"/>
        <note>catalytic</note>
    </ligand>
</feature>
<dbReference type="FunFam" id="3.40.140.10:FF:000005">
    <property type="entry name" value="tRNA-specific adenosine deaminase"/>
    <property type="match status" value="1"/>
</dbReference>
<evidence type="ECO:0000256" key="8">
    <source>
        <dbReference type="HAMAP-Rule" id="MF_00972"/>
    </source>
</evidence>
<evidence type="ECO:0000256" key="3">
    <source>
        <dbReference type="ARBA" id="ARBA00022694"/>
    </source>
</evidence>
<comment type="cofactor">
    <cofactor evidence="8">
        <name>Zn(2+)</name>
        <dbReference type="ChEBI" id="CHEBI:29105"/>
    </cofactor>
    <text evidence="8">Binds 1 zinc ion per subunit.</text>
</comment>
<dbReference type="InterPro" id="IPR002125">
    <property type="entry name" value="CMP_dCMP_dom"/>
</dbReference>
<reference evidence="10" key="1">
    <citation type="submission" date="2020-08" db="EMBL/GenBank/DDBJ databases">
        <title>Genome public.</title>
        <authorList>
            <person name="Liu C."/>
            <person name="Sun Q."/>
        </authorList>
    </citation>
    <scope>NUCLEOTIDE SEQUENCE</scope>
    <source>
        <strain evidence="10">BX8</strain>
    </source>
</reference>
<organism evidence="10 11">
    <name type="scientific">Anaerofilum hominis</name>
    <dbReference type="NCBI Taxonomy" id="2763016"/>
    <lineage>
        <taxon>Bacteria</taxon>
        <taxon>Bacillati</taxon>
        <taxon>Bacillota</taxon>
        <taxon>Clostridia</taxon>
        <taxon>Eubacteriales</taxon>
        <taxon>Oscillospiraceae</taxon>
        <taxon>Anaerofilum</taxon>
    </lineage>
</organism>
<dbReference type="GO" id="GO:0052717">
    <property type="term" value="F:tRNA-specific adenosine-34 deaminase activity"/>
    <property type="evidence" value="ECO:0007669"/>
    <property type="project" value="UniProtKB-UniRule"/>
</dbReference>
<comment type="similarity">
    <text evidence="1">Belongs to the cytidine and deoxycytidylate deaminase family. ADAT2 subfamily.</text>
</comment>
<accession>A0A923I6A4</accession>
<dbReference type="InterPro" id="IPR028883">
    <property type="entry name" value="tRNA_aden_deaminase"/>
</dbReference>
<dbReference type="EC" id="3.5.4.33" evidence="8"/>
<sequence>MNERDDDYFMGLALEQARRAAALGEVPVGAVVVRDGQVVGAGHNRRETGRSALAHAELAAIDAACRELGGWRLWQCDLYVTLEPCPMCTGAIINSRIVRVVYGAADPRAGCCGSLIDLTALPFNHRPVLVRGVREAECAALLTEFFKDLRQKRAEKRVPPGQGNAQ</sequence>
<evidence type="ECO:0000256" key="4">
    <source>
        <dbReference type="ARBA" id="ARBA00022723"/>
    </source>
</evidence>
<protein>
    <recommendedName>
        <fullName evidence="8">tRNA-specific adenosine deaminase</fullName>
        <ecNumber evidence="8">3.5.4.33</ecNumber>
    </recommendedName>
</protein>
<dbReference type="CDD" id="cd01285">
    <property type="entry name" value="nucleoside_deaminase"/>
    <property type="match status" value="1"/>
</dbReference>
<dbReference type="Proteomes" id="UP000659630">
    <property type="component" value="Unassembled WGS sequence"/>
</dbReference>
<comment type="catalytic activity">
    <reaction evidence="7 8">
        <text>adenosine(34) in tRNA + H2O + H(+) = inosine(34) in tRNA + NH4(+)</text>
        <dbReference type="Rhea" id="RHEA:43168"/>
        <dbReference type="Rhea" id="RHEA-COMP:10373"/>
        <dbReference type="Rhea" id="RHEA-COMP:10374"/>
        <dbReference type="ChEBI" id="CHEBI:15377"/>
        <dbReference type="ChEBI" id="CHEBI:15378"/>
        <dbReference type="ChEBI" id="CHEBI:28938"/>
        <dbReference type="ChEBI" id="CHEBI:74411"/>
        <dbReference type="ChEBI" id="CHEBI:82852"/>
        <dbReference type="EC" id="3.5.4.33"/>
    </reaction>
</comment>
<feature type="active site" description="Proton donor" evidence="8">
    <location>
        <position position="57"/>
    </location>
</feature>
<keyword evidence="3 8" id="KW-0819">tRNA processing</keyword>
<evidence type="ECO:0000256" key="7">
    <source>
        <dbReference type="ARBA" id="ARBA00048045"/>
    </source>
</evidence>
<feature type="binding site" evidence="8">
    <location>
        <position position="55"/>
    </location>
    <ligand>
        <name>Zn(2+)</name>
        <dbReference type="ChEBI" id="CHEBI:29105"/>
        <note>catalytic</note>
    </ligand>
</feature>
<comment type="caution">
    <text evidence="10">The sequence shown here is derived from an EMBL/GenBank/DDBJ whole genome shotgun (WGS) entry which is preliminary data.</text>
</comment>
<dbReference type="GO" id="GO:0002100">
    <property type="term" value="P:tRNA wobble adenosine to inosine editing"/>
    <property type="evidence" value="ECO:0007669"/>
    <property type="project" value="UniProtKB-UniRule"/>
</dbReference>
<feature type="binding site" evidence="8">
    <location>
        <position position="88"/>
    </location>
    <ligand>
        <name>Zn(2+)</name>
        <dbReference type="ChEBI" id="CHEBI:29105"/>
        <note>catalytic</note>
    </ligand>
</feature>
<keyword evidence="5 8" id="KW-0378">Hydrolase</keyword>
<dbReference type="PANTHER" id="PTHR11079:SF202">
    <property type="entry name" value="TRNA-SPECIFIC ADENOSINE DEAMINASE"/>
    <property type="match status" value="1"/>
</dbReference>
<keyword evidence="11" id="KW-1185">Reference proteome</keyword>